<dbReference type="AlphaFoldDB" id="A0A6J4MXY0"/>
<accession>A0A6J4MXY0</accession>
<organism evidence="1">
    <name type="scientific">uncultured Microcoleus sp</name>
    <dbReference type="NCBI Taxonomy" id="259945"/>
    <lineage>
        <taxon>Bacteria</taxon>
        <taxon>Bacillati</taxon>
        <taxon>Cyanobacteriota</taxon>
        <taxon>Cyanophyceae</taxon>
        <taxon>Oscillatoriophycideae</taxon>
        <taxon>Oscillatoriales</taxon>
        <taxon>Microcoleaceae</taxon>
        <taxon>Microcoleus</taxon>
        <taxon>environmental samples</taxon>
    </lineage>
</organism>
<protein>
    <submittedName>
        <fullName evidence="1">Uncharacterized protein</fullName>
    </submittedName>
</protein>
<evidence type="ECO:0000313" key="1">
    <source>
        <dbReference type="EMBL" id="CAA9369709.1"/>
    </source>
</evidence>
<reference evidence="1" key="1">
    <citation type="submission" date="2020-02" db="EMBL/GenBank/DDBJ databases">
        <authorList>
            <person name="Meier V. D."/>
        </authorList>
    </citation>
    <scope>NUCLEOTIDE SEQUENCE</scope>
    <source>
        <strain evidence="1">AVDCRST_MAG84</strain>
    </source>
</reference>
<name>A0A6J4MXY0_9CYAN</name>
<gene>
    <name evidence="1" type="ORF">AVDCRST_MAG84-4197</name>
</gene>
<proteinExistence type="predicted"/>
<dbReference type="EMBL" id="CADCTZ010000875">
    <property type="protein sequence ID" value="CAA9369709.1"/>
    <property type="molecule type" value="Genomic_DNA"/>
</dbReference>
<sequence>MRGNDAKSRSPGCKSSIGCRICDILCCEFVRCSTKIVKQSSHCWQPKSKAKESGALSTGNISFGSLPGQTGQREFSAWRIPSLDKNLFILPATDFYESKKEFNNSHQQPNYLLDIHGI</sequence>